<name>A0A5N5FC03_9ROSA</name>
<proteinExistence type="predicted"/>
<dbReference type="EMBL" id="SMOL01000768">
    <property type="protein sequence ID" value="KAB2598660.1"/>
    <property type="molecule type" value="Genomic_DNA"/>
</dbReference>
<accession>A0A5N5FC03</accession>
<dbReference type="AlphaFoldDB" id="A0A5N5FC03"/>
<reference evidence="2" key="2">
    <citation type="submission" date="2019-10" db="EMBL/GenBank/DDBJ databases">
        <title>A de novo genome assembly of a pear dwarfing rootstock.</title>
        <authorList>
            <person name="Wang F."/>
            <person name="Wang J."/>
            <person name="Li S."/>
            <person name="Zhang Y."/>
            <person name="Fang M."/>
            <person name="Ma L."/>
            <person name="Zhao Y."/>
            <person name="Jiang S."/>
        </authorList>
    </citation>
    <scope>NUCLEOTIDE SEQUENCE [LARGE SCALE GENOMIC DNA]</scope>
</reference>
<reference evidence="1 2" key="3">
    <citation type="submission" date="2019-11" db="EMBL/GenBank/DDBJ databases">
        <title>A de novo genome assembly of a pear dwarfing rootstock.</title>
        <authorList>
            <person name="Wang F."/>
            <person name="Wang J."/>
            <person name="Li S."/>
            <person name="Zhang Y."/>
            <person name="Fang M."/>
            <person name="Ma L."/>
            <person name="Zhao Y."/>
            <person name="Jiang S."/>
        </authorList>
    </citation>
    <scope>NUCLEOTIDE SEQUENCE [LARGE SCALE GENOMIC DNA]</scope>
    <source>
        <strain evidence="1">S2</strain>
        <tissue evidence="1">Leaf</tissue>
    </source>
</reference>
<keyword evidence="2" id="KW-1185">Reference proteome</keyword>
<dbReference type="Proteomes" id="UP000327157">
    <property type="component" value="Chromosome 1"/>
</dbReference>
<organism evidence="1 2">
    <name type="scientific">Pyrus ussuriensis x Pyrus communis</name>
    <dbReference type="NCBI Taxonomy" id="2448454"/>
    <lineage>
        <taxon>Eukaryota</taxon>
        <taxon>Viridiplantae</taxon>
        <taxon>Streptophyta</taxon>
        <taxon>Embryophyta</taxon>
        <taxon>Tracheophyta</taxon>
        <taxon>Spermatophyta</taxon>
        <taxon>Magnoliopsida</taxon>
        <taxon>eudicotyledons</taxon>
        <taxon>Gunneridae</taxon>
        <taxon>Pentapetalae</taxon>
        <taxon>rosids</taxon>
        <taxon>fabids</taxon>
        <taxon>Rosales</taxon>
        <taxon>Rosaceae</taxon>
        <taxon>Amygdaloideae</taxon>
        <taxon>Maleae</taxon>
        <taxon>Pyrus</taxon>
    </lineage>
</organism>
<sequence length="81" mass="9354">MDYACSSFRSSSLLLPWRSPPCRSTKMAKHPRVVRSSYAFNENGSVNGFPVIPNKLFMQEEMISHAPFHIFFICWGRERNG</sequence>
<protein>
    <submittedName>
        <fullName evidence="1">Pseudouridine-5'-monophosphatase-like</fullName>
    </submittedName>
</protein>
<gene>
    <name evidence="1" type="ORF">D8674_001580</name>
</gene>
<comment type="caution">
    <text evidence="1">The sequence shown here is derived from an EMBL/GenBank/DDBJ whole genome shotgun (WGS) entry which is preliminary data.</text>
</comment>
<evidence type="ECO:0000313" key="2">
    <source>
        <dbReference type="Proteomes" id="UP000327157"/>
    </source>
</evidence>
<reference evidence="1 2" key="1">
    <citation type="submission" date="2019-09" db="EMBL/GenBank/DDBJ databases">
        <authorList>
            <person name="Ou C."/>
        </authorList>
    </citation>
    <scope>NUCLEOTIDE SEQUENCE [LARGE SCALE GENOMIC DNA]</scope>
    <source>
        <strain evidence="1">S2</strain>
        <tissue evidence="1">Leaf</tissue>
    </source>
</reference>
<evidence type="ECO:0000313" key="1">
    <source>
        <dbReference type="EMBL" id="KAB2598660.1"/>
    </source>
</evidence>